<feature type="transmembrane region" description="Helical" evidence="1">
    <location>
        <begin position="129"/>
        <end position="152"/>
    </location>
</feature>
<dbReference type="AlphaFoldDB" id="A0A366EG58"/>
<evidence type="ECO:0000256" key="1">
    <source>
        <dbReference type="SAM" id="Phobius"/>
    </source>
</evidence>
<proteinExistence type="predicted"/>
<dbReference type="Pfam" id="PF11085">
    <property type="entry name" value="YqhR"/>
    <property type="match status" value="1"/>
</dbReference>
<dbReference type="RefSeq" id="WP_079708525.1">
    <property type="nucleotide sequence ID" value="NZ_BAABQN010000001.1"/>
</dbReference>
<keyword evidence="1" id="KW-1133">Transmembrane helix</keyword>
<reference evidence="2 3" key="1">
    <citation type="submission" date="2018-06" db="EMBL/GenBank/DDBJ databases">
        <title>Genomic Encyclopedia of Type Strains, Phase IV (KMG-IV): sequencing the most valuable type-strain genomes for metagenomic binning, comparative biology and taxonomic classification.</title>
        <authorList>
            <person name="Goeker M."/>
        </authorList>
    </citation>
    <scope>NUCLEOTIDE SEQUENCE [LARGE SCALE GENOMIC DNA]</scope>
    <source>
        <strain evidence="2 3">DSM 15140</strain>
    </source>
</reference>
<feature type="transmembrane region" description="Helical" evidence="1">
    <location>
        <begin position="97"/>
        <end position="117"/>
    </location>
</feature>
<comment type="caution">
    <text evidence="2">The sequence shown here is derived from an EMBL/GenBank/DDBJ whole genome shotgun (WGS) entry which is preliminary data.</text>
</comment>
<dbReference type="STRING" id="200904.GCA_900168775_02539"/>
<keyword evidence="1" id="KW-0472">Membrane</keyword>
<dbReference type="InterPro" id="IPR024563">
    <property type="entry name" value="YqhR"/>
</dbReference>
<dbReference type="Proteomes" id="UP000252254">
    <property type="component" value="Unassembled WGS sequence"/>
</dbReference>
<protein>
    <submittedName>
        <fullName evidence="2">Membrane protein YqhR</fullName>
    </submittedName>
</protein>
<evidence type="ECO:0000313" key="2">
    <source>
        <dbReference type="EMBL" id="RBP01421.1"/>
    </source>
</evidence>
<feature type="transmembrane region" description="Helical" evidence="1">
    <location>
        <begin position="71"/>
        <end position="91"/>
    </location>
</feature>
<keyword evidence="1" id="KW-0812">Transmembrane</keyword>
<gene>
    <name evidence="2" type="ORF">DES48_101158</name>
</gene>
<dbReference type="EMBL" id="QNRI01000001">
    <property type="protein sequence ID" value="RBP01421.1"/>
    <property type="molecule type" value="Genomic_DNA"/>
</dbReference>
<feature type="transmembrane region" description="Helical" evidence="1">
    <location>
        <begin position="18"/>
        <end position="36"/>
    </location>
</feature>
<accession>A0A366EG58</accession>
<name>A0A366EG58_9BACI</name>
<organism evidence="2 3">
    <name type="scientific">Paraliobacillus ryukyuensis</name>
    <dbReference type="NCBI Taxonomy" id="200904"/>
    <lineage>
        <taxon>Bacteria</taxon>
        <taxon>Bacillati</taxon>
        <taxon>Bacillota</taxon>
        <taxon>Bacilli</taxon>
        <taxon>Bacillales</taxon>
        <taxon>Bacillaceae</taxon>
        <taxon>Paraliobacillus</taxon>
    </lineage>
</organism>
<dbReference type="OrthoDB" id="2691442at2"/>
<keyword evidence="3" id="KW-1185">Reference proteome</keyword>
<evidence type="ECO:0000313" key="3">
    <source>
        <dbReference type="Proteomes" id="UP000252254"/>
    </source>
</evidence>
<sequence length="165" mass="18994">MSSDQQLEQNKREQPVSIIFKTLMTGFVGGILWSSIGWLMNYFNFTVFSPASFIIRSWLHAKWTSSWLAEIISVVIIGLISLFVALVYYFILRKARGLWPSIIFGLLLWGIVFYVLLPIFPNIKPVQQLNSDTIVTTICLYLLYGIFIGYSISYDYLDSITKKNI</sequence>